<dbReference type="GO" id="GO:0004497">
    <property type="term" value="F:monooxygenase activity"/>
    <property type="evidence" value="ECO:0007669"/>
    <property type="project" value="InterPro"/>
</dbReference>
<dbReference type="EMBL" id="DS566008">
    <property type="status" value="NOT_ANNOTATED_CDS"/>
    <property type="molecule type" value="Genomic_DNA"/>
</dbReference>
<protein>
    <recommendedName>
        <fullName evidence="9">Cytochrome P450</fullName>
    </recommendedName>
</protein>
<reference evidence="8" key="1">
    <citation type="journal article" date="2006" name="Science">
        <title>Phytophthora genome sequences uncover evolutionary origins and mechanisms of pathogenesis.</title>
        <authorList>
            <person name="Tyler B.M."/>
            <person name="Tripathy S."/>
            <person name="Zhang X."/>
            <person name="Dehal P."/>
            <person name="Jiang R.H."/>
            <person name="Aerts A."/>
            <person name="Arredondo F.D."/>
            <person name="Baxter L."/>
            <person name="Bensasson D."/>
            <person name="Beynon J.L."/>
            <person name="Chapman J."/>
            <person name="Damasceno C.M."/>
            <person name="Dorrance A.E."/>
            <person name="Dou D."/>
            <person name="Dickerman A.W."/>
            <person name="Dubchak I.L."/>
            <person name="Garbelotto M."/>
            <person name="Gijzen M."/>
            <person name="Gordon S.G."/>
            <person name="Govers F."/>
            <person name="Grunwald N.J."/>
            <person name="Huang W."/>
            <person name="Ivors K.L."/>
            <person name="Jones R.W."/>
            <person name="Kamoun S."/>
            <person name="Krampis K."/>
            <person name="Lamour K.H."/>
            <person name="Lee M.K."/>
            <person name="McDonald W.H."/>
            <person name="Medina M."/>
            <person name="Meijer H.J."/>
            <person name="Nordberg E.K."/>
            <person name="Maclean D.J."/>
            <person name="Ospina-Giraldo M.D."/>
            <person name="Morris P.F."/>
            <person name="Phuntumart V."/>
            <person name="Putnam N.H."/>
            <person name="Rash S."/>
            <person name="Rose J.K."/>
            <person name="Sakihama Y."/>
            <person name="Salamov A.A."/>
            <person name="Savidor A."/>
            <person name="Scheuring C.F."/>
            <person name="Smith B.M."/>
            <person name="Sobral B.W."/>
            <person name="Terry A."/>
            <person name="Torto-Alalibo T.A."/>
            <person name="Win J."/>
            <person name="Xu Z."/>
            <person name="Zhang H."/>
            <person name="Grigoriev I.V."/>
            <person name="Rokhsar D.S."/>
            <person name="Boore J.L."/>
        </authorList>
    </citation>
    <scope>NUCLEOTIDE SEQUENCE [LARGE SCALE GENOMIC DNA]</scope>
    <source>
        <strain evidence="8">Pr102</strain>
    </source>
</reference>
<dbReference type="GO" id="GO:0005506">
    <property type="term" value="F:iron ion binding"/>
    <property type="evidence" value="ECO:0007669"/>
    <property type="project" value="InterPro"/>
</dbReference>
<dbReference type="PRINTS" id="PR00463">
    <property type="entry name" value="EP450I"/>
</dbReference>
<keyword evidence="2 5" id="KW-0479">Metal-binding</keyword>
<dbReference type="SUPFAM" id="SSF48264">
    <property type="entry name" value="Cytochrome P450"/>
    <property type="match status" value="1"/>
</dbReference>
<keyword evidence="3" id="KW-0560">Oxidoreductase</keyword>
<dbReference type="Pfam" id="PF00067">
    <property type="entry name" value="p450"/>
    <property type="match status" value="1"/>
</dbReference>
<comment type="cofactor">
    <cofactor evidence="5">
        <name>heme</name>
        <dbReference type="ChEBI" id="CHEBI:30413"/>
    </cofactor>
</comment>
<accession>H3GGY6</accession>
<dbReference type="InterPro" id="IPR002401">
    <property type="entry name" value="Cyt_P450_E_grp-I"/>
</dbReference>
<evidence type="ECO:0000256" key="6">
    <source>
        <dbReference type="SAM" id="MobiDB-lite"/>
    </source>
</evidence>
<dbReference type="CDD" id="cd11064">
    <property type="entry name" value="CYP86A"/>
    <property type="match status" value="1"/>
</dbReference>
<comment type="similarity">
    <text evidence="1">Belongs to the cytochrome P450 family.</text>
</comment>
<proteinExistence type="inferred from homology"/>
<dbReference type="Gene3D" id="1.10.630.10">
    <property type="entry name" value="Cytochrome P450"/>
    <property type="match status" value="1"/>
</dbReference>
<evidence type="ECO:0000256" key="5">
    <source>
        <dbReference type="PIRSR" id="PIRSR602401-1"/>
    </source>
</evidence>
<dbReference type="EnsemblProtists" id="Phyra75134">
    <property type="protein sequence ID" value="Phyra75134"/>
    <property type="gene ID" value="Phyra75134"/>
</dbReference>
<dbReference type="GO" id="GO:0016705">
    <property type="term" value="F:oxidoreductase activity, acting on paired donors, with incorporation or reduction of molecular oxygen"/>
    <property type="evidence" value="ECO:0007669"/>
    <property type="project" value="InterPro"/>
</dbReference>
<feature type="binding site" description="axial binding residue" evidence="5">
    <location>
        <position position="530"/>
    </location>
    <ligand>
        <name>heme</name>
        <dbReference type="ChEBI" id="CHEBI:30413"/>
    </ligand>
    <ligandPart>
        <name>Fe</name>
        <dbReference type="ChEBI" id="CHEBI:18248"/>
    </ligandPart>
</feature>
<dbReference type="AlphaFoldDB" id="H3GGY6"/>
<keyword evidence="8" id="KW-1185">Reference proteome</keyword>
<evidence type="ECO:0008006" key="9">
    <source>
        <dbReference type="Google" id="ProtNLM"/>
    </source>
</evidence>
<sequence length="588" mass="65740">MPGLMTEEMDRSRDEESQAGAPFLGNTHREVVDTFQTSLWLQKCAAGLTSGHASDKMVAVSMWGLAQHQGNQREAMLAVGTVSALYVSYKVLSAMYKSNSIGRAFDAQGLHRPRSTLPLLGNTLDVMFYQKERLWDWMAEQSNLSDGKPWVLSIIGRPDALIVTSPEACEDVFKTQFDNFGRGADLRDVIYDIFGDGIAGVDGEEWQKQRRVASHLFSMKMLRDVMDEVIIEKVTKLREVLAGCAKEGKVVPMKSLFGKFTSEVFTKIGFGVDLHSLESDPCCDSNNAFIKAVDVYAEVFGARVQSPAWFWKLKRFFSIGDEGRLKESAKVAEGLTQEVLAKSLEARRRDSSEVKRTDLLTLFVETNTNIDPKAVHDTLMSFLLASKDTTSFSLSWVLINLNRYPAVLAKLRDEIREKLPGLMTGEIKVPTMEDLQKLPYLEAVVKESLRLYMAVTNRMAKTSTTLSDGTFVPEGCAVMVPIYASARVKNVWGDDAEEYKPERWIDLSTGKVKPVSPFKFFTFAAGPRQCLGMRFALLQIQTTVAVLFSHFDLKTQENPFDLTYDFAITLPVKGPLNITVRDIVPAAF</sequence>
<dbReference type="InterPro" id="IPR001128">
    <property type="entry name" value="Cyt_P450"/>
</dbReference>
<dbReference type="STRING" id="164328.H3GGY6"/>
<keyword evidence="4 5" id="KW-0408">Iron</keyword>
<evidence type="ECO:0000256" key="2">
    <source>
        <dbReference type="ARBA" id="ARBA00022723"/>
    </source>
</evidence>
<dbReference type="VEuPathDB" id="FungiDB:KRP23_553"/>
<evidence type="ECO:0000256" key="1">
    <source>
        <dbReference type="ARBA" id="ARBA00010617"/>
    </source>
</evidence>
<evidence type="ECO:0000256" key="4">
    <source>
        <dbReference type="ARBA" id="ARBA00023004"/>
    </source>
</evidence>
<dbReference type="InParanoid" id="H3GGY6"/>
<name>H3GGY6_PHYRM</name>
<dbReference type="InterPro" id="IPR036396">
    <property type="entry name" value="Cyt_P450_sf"/>
</dbReference>
<dbReference type="Proteomes" id="UP000005238">
    <property type="component" value="Unassembled WGS sequence"/>
</dbReference>
<dbReference type="OMA" id="IQPAFRL"/>
<dbReference type="eggNOG" id="KOG0157">
    <property type="taxonomic scope" value="Eukaryota"/>
</dbReference>
<reference evidence="7" key="2">
    <citation type="submission" date="2015-06" db="UniProtKB">
        <authorList>
            <consortium name="EnsemblProtists"/>
        </authorList>
    </citation>
    <scope>IDENTIFICATION</scope>
    <source>
        <strain evidence="7">Pr102</strain>
    </source>
</reference>
<dbReference type="PANTHER" id="PTHR24296">
    <property type="entry name" value="CYTOCHROME P450"/>
    <property type="match status" value="1"/>
</dbReference>
<evidence type="ECO:0000256" key="3">
    <source>
        <dbReference type="ARBA" id="ARBA00023002"/>
    </source>
</evidence>
<dbReference type="GO" id="GO:0020037">
    <property type="term" value="F:heme binding"/>
    <property type="evidence" value="ECO:0007669"/>
    <property type="project" value="InterPro"/>
</dbReference>
<feature type="region of interest" description="Disordered" evidence="6">
    <location>
        <begin position="1"/>
        <end position="21"/>
    </location>
</feature>
<evidence type="ECO:0000313" key="8">
    <source>
        <dbReference type="Proteomes" id="UP000005238"/>
    </source>
</evidence>
<evidence type="ECO:0000313" key="7">
    <source>
        <dbReference type="EnsemblProtists" id="Phyra75134"/>
    </source>
</evidence>
<dbReference type="VEuPathDB" id="FungiDB:KRP22_6545"/>
<dbReference type="HOGENOM" id="CLU_001570_27_2_1"/>
<organism evidence="7 8">
    <name type="scientific">Phytophthora ramorum</name>
    <name type="common">Sudden oak death agent</name>
    <dbReference type="NCBI Taxonomy" id="164328"/>
    <lineage>
        <taxon>Eukaryota</taxon>
        <taxon>Sar</taxon>
        <taxon>Stramenopiles</taxon>
        <taxon>Oomycota</taxon>
        <taxon>Peronosporomycetes</taxon>
        <taxon>Peronosporales</taxon>
        <taxon>Peronosporaceae</taxon>
        <taxon>Phytophthora</taxon>
    </lineage>
</organism>
<dbReference type="PRINTS" id="PR00385">
    <property type="entry name" value="P450"/>
</dbReference>
<keyword evidence="5" id="KW-0349">Heme</keyword>